<evidence type="ECO:0000313" key="4">
    <source>
        <dbReference type="EMBL" id="HGE75492.1"/>
    </source>
</evidence>
<dbReference type="PANTHER" id="PTHR45266">
    <property type="entry name" value="OXALOACETATE DECARBOXYLASE ALPHA CHAIN"/>
    <property type="match status" value="1"/>
</dbReference>
<protein>
    <submittedName>
        <fullName evidence="4">Acetyl-CoA carboxylase biotin carboxyl carrier protein subunit</fullName>
    </submittedName>
</protein>
<dbReference type="InterPro" id="IPR050709">
    <property type="entry name" value="Biotin_Carboxyl_Carrier/Decarb"/>
</dbReference>
<dbReference type="CDD" id="cd06850">
    <property type="entry name" value="biotinyl_domain"/>
    <property type="match status" value="1"/>
</dbReference>
<proteinExistence type="predicted"/>
<dbReference type="FunFam" id="2.40.50.100:FF:000003">
    <property type="entry name" value="Acetyl-CoA carboxylase biotin carboxyl carrier protein"/>
    <property type="match status" value="1"/>
</dbReference>
<comment type="caution">
    <text evidence="4">The sequence shown here is derived from an EMBL/GenBank/DDBJ whole genome shotgun (WGS) entry which is preliminary data.</text>
</comment>
<evidence type="ECO:0000259" key="3">
    <source>
        <dbReference type="PROSITE" id="PS50968"/>
    </source>
</evidence>
<feature type="domain" description="Lipoyl-binding" evidence="3">
    <location>
        <begin position="72"/>
        <end position="151"/>
    </location>
</feature>
<dbReference type="AlphaFoldDB" id="A0A7V3RFA9"/>
<evidence type="ECO:0000256" key="2">
    <source>
        <dbReference type="SAM" id="MobiDB-lite"/>
    </source>
</evidence>
<dbReference type="Pfam" id="PF00364">
    <property type="entry name" value="Biotin_lipoyl"/>
    <property type="match status" value="1"/>
</dbReference>
<name>A0A7V3RFA9_9BACT</name>
<sequence length="151" mass="16948">MAYALSSEVLESEKGVISMLKKYLIKVNGKSYEVEVEEIEPAYKEQHLETKYATQQSSTHSTPPTQQQPAKITQIESEEKSQESINAPMSGTIVKIKVGVGQMVKDGQTLLTLEAMKMENEILAPHDCKIKEILVKENQQVEIDQTLVKIE</sequence>
<reference evidence="4" key="1">
    <citation type="journal article" date="2020" name="mSystems">
        <title>Genome- and Community-Level Interaction Insights into Carbon Utilization and Element Cycling Functions of Hydrothermarchaeota in Hydrothermal Sediment.</title>
        <authorList>
            <person name="Zhou Z."/>
            <person name="Liu Y."/>
            <person name="Xu W."/>
            <person name="Pan J."/>
            <person name="Luo Z.H."/>
            <person name="Li M."/>
        </authorList>
    </citation>
    <scope>NUCLEOTIDE SEQUENCE [LARGE SCALE GENOMIC DNA]</scope>
    <source>
        <strain evidence="4">SpSt-966</strain>
    </source>
</reference>
<dbReference type="PROSITE" id="PS50968">
    <property type="entry name" value="BIOTINYL_LIPOYL"/>
    <property type="match status" value="1"/>
</dbReference>
<keyword evidence="1" id="KW-0092">Biotin</keyword>
<gene>
    <name evidence="4" type="ORF">ENX73_05145</name>
</gene>
<feature type="region of interest" description="Disordered" evidence="2">
    <location>
        <begin position="47"/>
        <end position="86"/>
    </location>
</feature>
<accession>A0A7V3RFA9</accession>
<feature type="compositionally biased region" description="Low complexity" evidence="2">
    <location>
        <begin position="54"/>
        <end position="69"/>
    </location>
</feature>
<organism evidence="4">
    <name type="scientific">Mesoaciditoga lauensis</name>
    <dbReference type="NCBI Taxonomy" id="1495039"/>
    <lineage>
        <taxon>Bacteria</taxon>
        <taxon>Thermotogati</taxon>
        <taxon>Thermotogota</taxon>
        <taxon>Thermotogae</taxon>
        <taxon>Mesoaciditogales</taxon>
        <taxon>Mesoaciditogaceae</taxon>
        <taxon>Mesoaciditoga</taxon>
    </lineage>
</organism>
<dbReference type="Gene3D" id="2.40.50.100">
    <property type="match status" value="1"/>
</dbReference>
<evidence type="ECO:0000256" key="1">
    <source>
        <dbReference type="ARBA" id="ARBA00023267"/>
    </source>
</evidence>
<dbReference type="SUPFAM" id="SSF51230">
    <property type="entry name" value="Single hybrid motif"/>
    <property type="match status" value="1"/>
</dbReference>
<dbReference type="EMBL" id="DTPE01000204">
    <property type="protein sequence ID" value="HGE75492.1"/>
    <property type="molecule type" value="Genomic_DNA"/>
</dbReference>
<dbReference type="InterPro" id="IPR001882">
    <property type="entry name" value="Biotin_BS"/>
</dbReference>
<dbReference type="PANTHER" id="PTHR45266:SF3">
    <property type="entry name" value="OXALOACETATE DECARBOXYLASE ALPHA CHAIN"/>
    <property type="match status" value="1"/>
</dbReference>
<dbReference type="InterPro" id="IPR011053">
    <property type="entry name" value="Single_hybrid_motif"/>
</dbReference>
<dbReference type="PROSITE" id="PS00188">
    <property type="entry name" value="BIOTIN"/>
    <property type="match status" value="1"/>
</dbReference>
<dbReference type="InterPro" id="IPR000089">
    <property type="entry name" value="Biotin_lipoyl"/>
</dbReference>